<keyword evidence="4" id="KW-1185">Reference proteome</keyword>
<sequence length="449" mass="52071">MTKINEQKSKEGMQQFSLYRQMVFKGFESFAYQSQENLKGKQKQISKISKVGRKLPKISRDECFKFNRKVDFSMQRELLNRMGASEVGSMFIGADSLEKLMRERILKAIGREIPFEDNLSMRKGKILESLGFDEFVRMHADNIEVLHKNKYANGVDKYNYFKKLEGRDTLVGSTIDGWFVSSIGDAELLEIKFSDNLYLKSAAIEYNRTGNFLENKYFFKYYVQVQMQLLCTGLNKGNLFFIVGNEALNCVINRDDNFISAVMTEVSRLEQEVSRIAKSLKLDSDIDIENIDLDELSVIITDFLKSSFVYQELCDMDFKLDFLEFVKSSQLEIDGEDEILNLKRRLEKISALQSEIDKVEEETKKAHALELSRVTKPIKDKLKSQIDDLMDKFSLNEHINYDFDGNLFHVDMSRRAIKDRFKFLSCVIDFTFSNSSVVNEWSTPILNAV</sequence>
<dbReference type="InterPro" id="IPR004335">
    <property type="entry name" value="DUF244"/>
</dbReference>
<gene>
    <name evidence="3" type="ORF">BT0_P28</name>
</gene>
<evidence type="ECO:0000256" key="1">
    <source>
        <dbReference type="SAM" id="Coils"/>
    </source>
</evidence>
<keyword evidence="3" id="KW-0614">Plasmid</keyword>
<dbReference type="EMBL" id="CP019362">
    <property type="protein sequence ID" value="ASJ27621.1"/>
    <property type="molecule type" value="Genomic_DNA"/>
</dbReference>
<dbReference type="RefSeq" id="WP_088895082.1">
    <property type="nucleotide sequence ID" value="NZ_CP019362.1"/>
</dbReference>
<accession>A0ABF7QZY4</accession>
<dbReference type="KEGG" id="btu:BT0_P28"/>
<proteinExistence type="predicted"/>
<evidence type="ECO:0000259" key="2">
    <source>
        <dbReference type="Pfam" id="PF09588"/>
    </source>
</evidence>
<dbReference type="Proteomes" id="UP000001205">
    <property type="component" value="Plasmid cp31"/>
</dbReference>
<keyword evidence="1" id="KW-0175">Coiled coil</keyword>
<geneLocation type="plasmid" evidence="3 4">
    <name>cp31</name>
</geneLocation>
<evidence type="ECO:0000313" key="4">
    <source>
        <dbReference type="Proteomes" id="UP000001205"/>
    </source>
</evidence>
<reference evidence="3 4" key="1">
    <citation type="submission" date="2017-01" db="EMBL/GenBank/DDBJ databases">
        <title>Reassembled and rearranged: the organization and evolution of antigen-encoding plasmids in two relapsing fever Borrelia species.</title>
        <authorList>
            <person name="Barbour A.G."/>
            <person name="Dai Q."/>
            <person name="Miller S.C."/>
            <person name="Porcella S.F."/>
            <person name="Schwan T.G."/>
            <person name="Lopez J.E."/>
        </authorList>
    </citation>
    <scope>NUCLEOTIDE SEQUENCE [LARGE SCALE GENOMIC DNA]</scope>
    <source>
        <strain evidence="3 4">91E135</strain>
        <plasmid evidence="3 4">cp31</plasmid>
    </source>
</reference>
<dbReference type="SUPFAM" id="SSF52980">
    <property type="entry name" value="Restriction endonuclease-like"/>
    <property type="match status" value="1"/>
</dbReference>
<feature type="coiled-coil region" evidence="1">
    <location>
        <begin position="342"/>
        <end position="369"/>
    </location>
</feature>
<dbReference type="Pfam" id="PF09588">
    <property type="entry name" value="YqaJ"/>
    <property type="match status" value="1"/>
</dbReference>
<dbReference type="AlphaFoldDB" id="A0ABF7QZY4"/>
<dbReference type="InterPro" id="IPR019080">
    <property type="entry name" value="YqaJ_viral_recombinase"/>
</dbReference>
<dbReference type="Gene3D" id="3.90.320.10">
    <property type="match status" value="1"/>
</dbReference>
<organism evidence="3 4">
    <name type="scientific">Borrelia turicatae (strain 91E135)</name>
    <dbReference type="NCBI Taxonomy" id="314724"/>
    <lineage>
        <taxon>Bacteria</taxon>
        <taxon>Pseudomonadati</taxon>
        <taxon>Spirochaetota</taxon>
        <taxon>Spirochaetia</taxon>
        <taxon>Spirochaetales</taxon>
        <taxon>Borreliaceae</taxon>
        <taxon>Borrelia</taxon>
    </lineage>
</organism>
<feature type="domain" description="YqaJ viral recombinase" evidence="2">
    <location>
        <begin position="81"/>
        <end position="234"/>
    </location>
</feature>
<dbReference type="InterPro" id="IPR011335">
    <property type="entry name" value="Restrct_endonuc-II-like"/>
</dbReference>
<name>A0ABF7QZY4_BORT9</name>
<dbReference type="InterPro" id="IPR011604">
    <property type="entry name" value="PDDEXK-like_dom_sf"/>
</dbReference>
<protein>
    <submittedName>
        <fullName evidence="3">BppA-like protein</fullName>
    </submittedName>
</protein>
<evidence type="ECO:0000313" key="3">
    <source>
        <dbReference type="EMBL" id="ASJ27621.1"/>
    </source>
</evidence>
<dbReference type="Pfam" id="PF03112">
    <property type="entry name" value="DUF244"/>
    <property type="match status" value="1"/>
</dbReference>